<name>A0A074W5N9_9PEZI</name>
<dbReference type="GO" id="GO:0000981">
    <property type="term" value="F:DNA-binding transcription factor activity, RNA polymerase II-specific"/>
    <property type="evidence" value="ECO:0007669"/>
    <property type="project" value="InterPro"/>
</dbReference>
<protein>
    <recommendedName>
        <fullName evidence="2">Zn(2)-C6 fungal-type domain-containing protein</fullName>
    </recommendedName>
</protein>
<dbReference type="InterPro" id="IPR001138">
    <property type="entry name" value="Zn2Cys6_DnaBD"/>
</dbReference>
<dbReference type="PANTHER" id="PTHR47256:SF1">
    <property type="entry name" value="ZN(II)2CYS6 TRANSCRIPTION FACTOR (EUROFUNG)"/>
    <property type="match status" value="1"/>
</dbReference>
<proteinExistence type="predicted"/>
<dbReference type="Pfam" id="PF00172">
    <property type="entry name" value="Zn_clus"/>
    <property type="match status" value="1"/>
</dbReference>
<sequence length="71" mass="8054">KCDGLRPACSSCMMRRQSCVYTAEPDAPPIVSLKRKFEALQKRHDEVSRLLDRLKSGSPADAHELLESLRR</sequence>
<dbReference type="OrthoDB" id="10261408at2759"/>
<evidence type="ECO:0000313" key="3">
    <source>
        <dbReference type="EMBL" id="KEQ68153.1"/>
    </source>
</evidence>
<dbReference type="InterPro" id="IPR053187">
    <property type="entry name" value="Notoamide_regulator"/>
</dbReference>
<dbReference type="AlphaFoldDB" id="A0A074W5N9"/>
<keyword evidence="1" id="KW-0539">Nucleus</keyword>
<reference evidence="3 4" key="1">
    <citation type="journal article" date="2014" name="BMC Genomics">
        <title>Genome sequencing of four Aureobasidium pullulans varieties: biotechnological potential, stress tolerance, and description of new species.</title>
        <authorList>
            <person name="Gostin Ar C."/>
            <person name="Ohm R.A."/>
            <person name="Kogej T."/>
            <person name="Sonjak S."/>
            <person name="Turk M."/>
            <person name="Zajc J."/>
            <person name="Zalar P."/>
            <person name="Grube M."/>
            <person name="Sun H."/>
            <person name="Han J."/>
            <person name="Sharma A."/>
            <person name="Chiniquy J."/>
            <person name="Ngan C.Y."/>
            <person name="Lipzen A."/>
            <person name="Barry K."/>
            <person name="Grigoriev I.V."/>
            <person name="Gunde-Cimerman N."/>
        </authorList>
    </citation>
    <scope>NUCLEOTIDE SEQUENCE [LARGE SCALE GENOMIC DNA]</scope>
    <source>
        <strain evidence="3 4">CBS 147.97</strain>
    </source>
</reference>
<dbReference type="RefSeq" id="XP_013422320.1">
    <property type="nucleotide sequence ID" value="XM_013566866.1"/>
</dbReference>
<gene>
    <name evidence="3" type="ORF">M436DRAFT_10840</name>
</gene>
<evidence type="ECO:0000259" key="2">
    <source>
        <dbReference type="Pfam" id="PF00172"/>
    </source>
</evidence>
<dbReference type="GeneID" id="25407659"/>
<dbReference type="HOGENOM" id="CLU_126704_3_0_1"/>
<dbReference type="GO" id="GO:0008270">
    <property type="term" value="F:zinc ion binding"/>
    <property type="evidence" value="ECO:0007669"/>
    <property type="project" value="InterPro"/>
</dbReference>
<dbReference type="EMBL" id="KL584737">
    <property type="protein sequence ID" value="KEQ68153.1"/>
    <property type="molecule type" value="Genomic_DNA"/>
</dbReference>
<evidence type="ECO:0000313" key="4">
    <source>
        <dbReference type="Proteomes" id="UP000027730"/>
    </source>
</evidence>
<feature type="non-terminal residue" evidence="3">
    <location>
        <position position="1"/>
    </location>
</feature>
<dbReference type="PANTHER" id="PTHR47256">
    <property type="entry name" value="ZN(II)2CYS6 TRANSCRIPTION FACTOR (EUROFUNG)-RELATED"/>
    <property type="match status" value="1"/>
</dbReference>
<dbReference type="InterPro" id="IPR036864">
    <property type="entry name" value="Zn2-C6_fun-type_DNA-bd_sf"/>
</dbReference>
<feature type="non-terminal residue" evidence="3">
    <location>
        <position position="71"/>
    </location>
</feature>
<keyword evidence="4" id="KW-1185">Reference proteome</keyword>
<accession>A0A074W5N9</accession>
<organism evidence="3 4">
    <name type="scientific">Aureobasidium namibiae CBS 147.97</name>
    <dbReference type="NCBI Taxonomy" id="1043004"/>
    <lineage>
        <taxon>Eukaryota</taxon>
        <taxon>Fungi</taxon>
        <taxon>Dikarya</taxon>
        <taxon>Ascomycota</taxon>
        <taxon>Pezizomycotina</taxon>
        <taxon>Dothideomycetes</taxon>
        <taxon>Dothideomycetidae</taxon>
        <taxon>Dothideales</taxon>
        <taxon>Saccotheciaceae</taxon>
        <taxon>Aureobasidium</taxon>
    </lineage>
</organism>
<dbReference type="Proteomes" id="UP000027730">
    <property type="component" value="Unassembled WGS sequence"/>
</dbReference>
<feature type="domain" description="Zn(2)-C6 fungal-type" evidence="2">
    <location>
        <begin position="1"/>
        <end position="24"/>
    </location>
</feature>
<dbReference type="SUPFAM" id="SSF57701">
    <property type="entry name" value="Zn2/Cys6 DNA-binding domain"/>
    <property type="match status" value="1"/>
</dbReference>
<evidence type="ECO:0000256" key="1">
    <source>
        <dbReference type="ARBA" id="ARBA00023242"/>
    </source>
</evidence>
<dbReference type="Gene3D" id="4.10.240.10">
    <property type="entry name" value="Zn(2)-C6 fungal-type DNA-binding domain"/>
    <property type="match status" value="1"/>
</dbReference>